<keyword evidence="4" id="KW-0012">Acyltransferase</keyword>
<accession>A0A369MPU3</accession>
<dbReference type="PROSITE" id="PS00101">
    <property type="entry name" value="HEXAPEP_TRANSFERASES"/>
    <property type="match status" value="1"/>
</dbReference>
<evidence type="ECO:0000256" key="3">
    <source>
        <dbReference type="ARBA" id="ARBA00022737"/>
    </source>
</evidence>
<dbReference type="PANTHER" id="PTHR42811">
    <property type="entry name" value="SERINE ACETYLTRANSFERASE"/>
    <property type="match status" value="1"/>
</dbReference>
<name>A0A369MPU3_EGGLN</name>
<evidence type="ECO:0000313" key="6">
    <source>
        <dbReference type="Proteomes" id="UP000253752"/>
    </source>
</evidence>
<dbReference type="GO" id="GO:0016746">
    <property type="term" value="F:acyltransferase activity"/>
    <property type="evidence" value="ECO:0007669"/>
    <property type="project" value="UniProtKB-KW"/>
</dbReference>
<keyword evidence="2 5" id="KW-0808">Transferase</keyword>
<protein>
    <submittedName>
        <fullName evidence="5">Serine acetyltransferase</fullName>
    </submittedName>
</protein>
<dbReference type="Proteomes" id="UP000253752">
    <property type="component" value="Unassembled WGS sequence"/>
</dbReference>
<comment type="similarity">
    <text evidence="1">Belongs to the transferase hexapeptide repeat family.</text>
</comment>
<gene>
    <name evidence="5" type="ORF">C1872_09950</name>
</gene>
<dbReference type="RefSeq" id="WP_114516540.1">
    <property type="nucleotide sequence ID" value="NZ_PPTX01000014.1"/>
</dbReference>
<dbReference type="CDD" id="cd03354">
    <property type="entry name" value="LbH_SAT"/>
    <property type="match status" value="1"/>
</dbReference>
<dbReference type="SUPFAM" id="SSF51161">
    <property type="entry name" value="Trimeric LpxA-like enzymes"/>
    <property type="match status" value="1"/>
</dbReference>
<proteinExistence type="inferred from homology"/>
<dbReference type="InterPro" id="IPR011004">
    <property type="entry name" value="Trimer_LpxA-like_sf"/>
</dbReference>
<reference evidence="5 6" key="1">
    <citation type="journal article" date="2018" name="Elife">
        <title>Discovery and characterization of a prevalent human gut bacterial enzyme sufficient for the inactivation of a family of plant toxins.</title>
        <authorList>
            <person name="Koppel N."/>
            <person name="Bisanz J.E."/>
            <person name="Pandelia M.E."/>
            <person name="Turnbaugh P.J."/>
            <person name="Balskus E.P."/>
        </authorList>
    </citation>
    <scope>NUCLEOTIDE SEQUENCE [LARGE SCALE GENOMIC DNA]</scope>
    <source>
        <strain evidence="5 6">MR1 #12</strain>
    </source>
</reference>
<dbReference type="AlphaFoldDB" id="A0A369MPU3"/>
<evidence type="ECO:0000256" key="1">
    <source>
        <dbReference type="ARBA" id="ARBA00007274"/>
    </source>
</evidence>
<dbReference type="InterPro" id="IPR001451">
    <property type="entry name" value="Hexapep"/>
</dbReference>
<organism evidence="5 6">
    <name type="scientific">Eggerthella lenta</name>
    <name type="common">Eubacterium lentum</name>
    <dbReference type="NCBI Taxonomy" id="84112"/>
    <lineage>
        <taxon>Bacteria</taxon>
        <taxon>Bacillati</taxon>
        <taxon>Actinomycetota</taxon>
        <taxon>Coriobacteriia</taxon>
        <taxon>Eggerthellales</taxon>
        <taxon>Eggerthellaceae</taxon>
        <taxon>Eggerthella</taxon>
    </lineage>
</organism>
<dbReference type="EMBL" id="PPTX01000014">
    <property type="protein sequence ID" value="RDB78794.1"/>
    <property type="molecule type" value="Genomic_DNA"/>
</dbReference>
<dbReference type="InterPro" id="IPR018357">
    <property type="entry name" value="Hexapep_transf_CS"/>
</dbReference>
<sequence>MSFFNNPFKQDTYHYFGKDKVDFKHLLKDHGYRYVFYLRQCQAGGWRKLIFSIPRKHLSLRHGIEISPEVRCGGGLYLGHPYGITVSTGAVLGMNVNLRKGCTIGRENRGKRQGYPTIGNCVSVGINATVVGRITVGDDVMIAAGSFVNRDVPSHSICIGNPCQIIPKEGATDGYIVNRVGAE</sequence>
<evidence type="ECO:0000313" key="5">
    <source>
        <dbReference type="EMBL" id="RDB78794.1"/>
    </source>
</evidence>
<evidence type="ECO:0000256" key="2">
    <source>
        <dbReference type="ARBA" id="ARBA00022679"/>
    </source>
</evidence>
<dbReference type="InterPro" id="IPR045304">
    <property type="entry name" value="LbH_SAT"/>
</dbReference>
<evidence type="ECO:0000256" key="4">
    <source>
        <dbReference type="ARBA" id="ARBA00023315"/>
    </source>
</evidence>
<comment type="caution">
    <text evidence="5">The sequence shown here is derived from an EMBL/GenBank/DDBJ whole genome shotgun (WGS) entry which is preliminary data.</text>
</comment>
<keyword evidence="3" id="KW-0677">Repeat</keyword>
<dbReference type="Pfam" id="PF00132">
    <property type="entry name" value="Hexapep"/>
    <property type="match status" value="1"/>
</dbReference>
<dbReference type="Gene3D" id="2.160.10.10">
    <property type="entry name" value="Hexapeptide repeat proteins"/>
    <property type="match status" value="1"/>
</dbReference>